<sequence>MEIVWDERKRQRNIAKHGLDFADLSLDFLMTARVLPAMHDRLSAIGEFQGRLIIAVVFRPLGTEALAVISMRPASRKERRQIDD</sequence>
<reference evidence="1 2" key="1">
    <citation type="submission" date="2019-04" db="EMBL/GenBank/DDBJ databases">
        <title>Mesorhizobium composti sp. nov., isolated from compost.</title>
        <authorList>
            <person name="Lin S.-Y."/>
            <person name="Hameed A."/>
            <person name="Hsieh Y.-T."/>
            <person name="Young C.-C."/>
        </authorList>
    </citation>
    <scope>NUCLEOTIDE SEQUENCE [LARGE SCALE GENOMIC DNA]</scope>
    <source>
        <strain evidence="1 2">CC-YTH430</strain>
    </source>
</reference>
<dbReference type="EMBL" id="SSNY01000001">
    <property type="protein sequence ID" value="THF59536.1"/>
    <property type="molecule type" value="Genomic_DNA"/>
</dbReference>
<organism evidence="1 2">
    <name type="scientific">Ollibium composti</name>
    <dbReference type="NCBI Taxonomy" id="2675109"/>
    <lineage>
        <taxon>Bacteria</taxon>
        <taxon>Pseudomonadati</taxon>
        <taxon>Pseudomonadota</taxon>
        <taxon>Alphaproteobacteria</taxon>
        <taxon>Hyphomicrobiales</taxon>
        <taxon>Phyllobacteriaceae</taxon>
        <taxon>Ollibium</taxon>
    </lineage>
</organism>
<comment type="caution">
    <text evidence="1">The sequence shown here is derived from an EMBL/GenBank/DDBJ whole genome shotgun (WGS) entry which is preliminary data.</text>
</comment>
<protein>
    <recommendedName>
        <fullName evidence="3">BrnT family toxin</fullName>
    </recommendedName>
</protein>
<name>A0ABY2QBL1_9HYPH</name>
<dbReference type="InterPro" id="IPR038573">
    <property type="entry name" value="BrnT_sf"/>
</dbReference>
<keyword evidence="2" id="KW-1185">Reference proteome</keyword>
<dbReference type="Gene3D" id="3.10.450.530">
    <property type="entry name" value="Ribonuclease toxin, BrnT, of type II toxin-antitoxin system"/>
    <property type="match status" value="1"/>
</dbReference>
<dbReference type="InterPro" id="IPR007460">
    <property type="entry name" value="BrnT_toxin"/>
</dbReference>
<dbReference type="RefSeq" id="WP_136352805.1">
    <property type="nucleotide sequence ID" value="NZ_SSNY01000001.1"/>
</dbReference>
<evidence type="ECO:0008006" key="3">
    <source>
        <dbReference type="Google" id="ProtNLM"/>
    </source>
</evidence>
<gene>
    <name evidence="1" type="ORF">E6C48_00280</name>
</gene>
<evidence type="ECO:0000313" key="1">
    <source>
        <dbReference type="EMBL" id="THF59536.1"/>
    </source>
</evidence>
<proteinExistence type="predicted"/>
<dbReference type="Proteomes" id="UP000306441">
    <property type="component" value="Unassembled WGS sequence"/>
</dbReference>
<evidence type="ECO:0000313" key="2">
    <source>
        <dbReference type="Proteomes" id="UP000306441"/>
    </source>
</evidence>
<dbReference type="Pfam" id="PF04365">
    <property type="entry name" value="BrnT_toxin"/>
    <property type="match status" value="1"/>
</dbReference>
<accession>A0ABY2QBL1</accession>